<protein>
    <submittedName>
        <fullName evidence="2">Putative membrane protein YqjE</fullName>
    </submittedName>
</protein>
<evidence type="ECO:0000256" key="1">
    <source>
        <dbReference type="SAM" id="Phobius"/>
    </source>
</evidence>
<evidence type="ECO:0000313" key="3">
    <source>
        <dbReference type="Proteomes" id="UP000568839"/>
    </source>
</evidence>
<keyword evidence="1" id="KW-0472">Membrane</keyword>
<keyword evidence="1" id="KW-1133">Transmembrane helix</keyword>
<dbReference type="RefSeq" id="WP_184405171.1">
    <property type="nucleotide sequence ID" value="NZ_JACHHJ010000005.1"/>
</dbReference>
<dbReference type="AlphaFoldDB" id="A0A841PQN7"/>
<reference evidence="2 3" key="1">
    <citation type="submission" date="2020-08" db="EMBL/GenBank/DDBJ databases">
        <title>Genomic Encyclopedia of Type Strains, Phase IV (KMG-IV): sequencing the most valuable type-strain genomes for metagenomic binning, comparative biology and taxonomic classification.</title>
        <authorList>
            <person name="Goeker M."/>
        </authorList>
    </citation>
    <scope>NUCLEOTIDE SEQUENCE [LARGE SCALE GENOMIC DNA]</scope>
    <source>
        <strain evidence="2 3">DSM 21769</strain>
    </source>
</reference>
<organism evidence="2 3">
    <name type="scientific">Geomicrobium halophilum</name>
    <dbReference type="NCBI Taxonomy" id="549000"/>
    <lineage>
        <taxon>Bacteria</taxon>
        <taxon>Bacillati</taxon>
        <taxon>Bacillota</taxon>
        <taxon>Bacilli</taxon>
        <taxon>Bacillales</taxon>
        <taxon>Geomicrobium</taxon>
    </lineage>
</organism>
<dbReference type="EMBL" id="JACHHJ010000005">
    <property type="protein sequence ID" value="MBB6451100.1"/>
    <property type="molecule type" value="Genomic_DNA"/>
</dbReference>
<keyword evidence="3" id="KW-1185">Reference proteome</keyword>
<feature type="transmembrane region" description="Helical" evidence="1">
    <location>
        <begin position="95"/>
        <end position="114"/>
    </location>
</feature>
<feature type="transmembrane region" description="Helical" evidence="1">
    <location>
        <begin position="6"/>
        <end position="23"/>
    </location>
</feature>
<feature type="transmembrane region" description="Helical" evidence="1">
    <location>
        <begin position="44"/>
        <end position="64"/>
    </location>
</feature>
<name>A0A841PQN7_9BACL</name>
<keyword evidence="1" id="KW-0812">Transmembrane</keyword>
<accession>A0A841PQN7</accession>
<proteinExistence type="predicted"/>
<gene>
    <name evidence="2" type="ORF">HNR44_003094</name>
</gene>
<comment type="caution">
    <text evidence="2">The sequence shown here is derived from an EMBL/GenBank/DDBJ whole genome shotgun (WGS) entry which is preliminary data.</text>
</comment>
<feature type="transmembrane region" description="Helical" evidence="1">
    <location>
        <begin position="70"/>
        <end position="88"/>
    </location>
</feature>
<evidence type="ECO:0000313" key="2">
    <source>
        <dbReference type="EMBL" id="MBB6451100.1"/>
    </source>
</evidence>
<dbReference type="Proteomes" id="UP000568839">
    <property type="component" value="Unassembled WGS sequence"/>
</dbReference>
<sequence length="115" mass="13044">MRSMTVTGALLIITGWFALVEFDKFNEEERRDIVQGIKQSPAKILLVALMPAGILINILGGFLLSPFTMMIGSTLIFLQAIIVSLLFWKRARWKSILLFIVVLALGIFIYIPFWI</sequence>